<dbReference type="Pfam" id="PF11886">
    <property type="entry name" value="TOC159_MAD"/>
    <property type="match status" value="1"/>
</dbReference>
<sequence length="510" mass="55488">MELQNPVCLVENHSVRGTATHLRLASSHATDCSRPNLMQQDIFQASGDMEVENPVRVAEDQAVRGTATHSHLTSSHATDCSRPNLMQQDVPQASGDMEMENPVHVAEDQAVRSTEQDVSQASGDMEVGNPVPVAEDQAIRGNATHSHLASFACQLVMAALSRTRTSALRVCSSALRCHGARLGSKNYFYFVYLAKLWLKQEHYSSFKGAITPEERPYLSSDILNLPLPPSFDSDNATHRYRDEPHFLHSYKPTHETGNNPTDRPRYLTNEWLVEPQPNVVEFNGWDHDTGYEGVAAKNILVFGSQIPVSVSGRAIKDKKDSSIKLKCATSVKLGEGNSTFGGLGIQNVGKDLSYTLRSGTRFSNFENNTTGAGVALTLLGNAVATGMKLEDILKIGNKFRMVVNGAAITSGRDLAYGGTVKSTMESEGCSIAHSLSFMNGRVNQDIQCNLQSLFPVGQNTIMKGSAYLNNRGAGKVRISAASSGNPLLVLIGIITVLRILVKRWKWSGLP</sequence>
<keyword evidence="3" id="KW-1185">Reference proteome</keyword>
<evidence type="ECO:0000313" key="2">
    <source>
        <dbReference type="EMBL" id="KAH9317279.1"/>
    </source>
</evidence>
<dbReference type="Proteomes" id="UP000824469">
    <property type="component" value="Unassembled WGS sequence"/>
</dbReference>
<evidence type="ECO:0000259" key="1">
    <source>
        <dbReference type="Pfam" id="PF11886"/>
    </source>
</evidence>
<proteinExistence type="predicted"/>
<feature type="domain" description="Translocase of chloroplast 159/132 membrane anchor" evidence="1">
    <location>
        <begin position="258"/>
        <end position="503"/>
    </location>
</feature>
<comment type="caution">
    <text evidence="2">The sequence shown here is derived from an EMBL/GenBank/DDBJ whole genome shotgun (WGS) entry which is preliminary data.</text>
</comment>
<name>A0AA38G9Y7_TAXCH</name>
<gene>
    <name evidence="2" type="ORF">KI387_019048</name>
</gene>
<dbReference type="AlphaFoldDB" id="A0AA38G9Y7"/>
<evidence type="ECO:0000313" key="3">
    <source>
        <dbReference type="Proteomes" id="UP000824469"/>
    </source>
</evidence>
<accession>A0AA38G9Y7</accession>
<dbReference type="InterPro" id="IPR024283">
    <property type="entry name" value="TOC159_MAD"/>
</dbReference>
<reference evidence="2 3" key="1">
    <citation type="journal article" date="2021" name="Nat. Plants">
        <title>The Taxus genome provides insights into paclitaxel biosynthesis.</title>
        <authorList>
            <person name="Xiong X."/>
            <person name="Gou J."/>
            <person name="Liao Q."/>
            <person name="Li Y."/>
            <person name="Zhou Q."/>
            <person name="Bi G."/>
            <person name="Li C."/>
            <person name="Du R."/>
            <person name="Wang X."/>
            <person name="Sun T."/>
            <person name="Guo L."/>
            <person name="Liang H."/>
            <person name="Lu P."/>
            <person name="Wu Y."/>
            <person name="Zhang Z."/>
            <person name="Ro D.K."/>
            <person name="Shang Y."/>
            <person name="Huang S."/>
            <person name="Yan J."/>
        </authorList>
    </citation>
    <scope>NUCLEOTIDE SEQUENCE [LARGE SCALE GENOMIC DNA]</scope>
    <source>
        <strain evidence="2">Ta-2019</strain>
    </source>
</reference>
<organism evidence="2 3">
    <name type="scientific">Taxus chinensis</name>
    <name type="common">Chinese yew</name>
    <name type="synonym">Taxus wallichiana var. chinensis</name>
    <dbReference type="NCBI Taxonomy" id="29808"/>
    <lineage>
        <taxon>Eukaryota</taxon>
        <taxon>Viridiplantae</taxon>
        <taxon>Streptophyta</taxon>
        <taxon>Embryophyta</taxon>
        <taxon>Tracheophyta</taxon>
        <taxon>Spermatophyta</taxon>
        <taxon>Pinopsida</taxon>
        <taxon>Pinidae</taxon>
        <taxon>Conifers II</taxon>
        <taxon>Cupressales</taxon>
        <taxon>Taxaceae</taxon>
        <taxon>Taxus</taxon>
    </lineage>
</organism>
<protein>
    <recommendedName>
        <fullName evidence="1">Translocase of chloroplast 159/132 membrane anchor domain-containing protein</fullName>
    </recommendedName>
</protein>
<dbReference type="EMBL" id="JAHRHJ020000004">
    <property type="protein sequence ID" value="KAH9317279.1"/>
    <property type="molecule type" value="Genomic_DNA"/>
</dbReference>